<dbReference type="AlphaFoldDB" id="D2VUL0"/>
<dbReference type="SUPFAM" id="SSF55073">
    <property type="entry name" value="Nucleotide cyclase"/>
    <property type="match status" value="1"/>
</dbReference>
<dbReference type="InterPro" id="IPR050697">
    <property type="entry name" value="Adenylyl/Guanylyl_Cyclase_3/4"/>
</dbReference>
<accession>D2VUL0</accession>
<dbReference type="OrthoDB" id="60033at2759"/>
<keyword evidence="1" id="KW-0812">Transmembrane</keyword>
<dbReference type="KEGG" id="ngr:NAEGRDRAFT_52378"/>
<sequence>MRKQSRLDFMDAFSSDFDSDDGNEFPIIHRYNAKEETNETESKSQILSLKKSKKKNHQTKCGECGLNCTRYGFRIMNLIFVLFVFQTFFGILASFVLLFSSGSEIYKSTSGYERWETTYRLRMRVVKIHNSARNLVDLMFYNLFIGKMMELDKQIEWMRVIRATDRMLTSTQLVSIQFVRFDDYYLIFKNHNLFETGKFPNNSSEEEHIRLTYRIRDTNSHLLSYDDLDLVDSKAENQSINSSPTDCDWYREIRQSKKVAGPCWTSASLNEEGLYSVFFVYPIYSHIPVRNYTLSGGNSTLHAIQVEELERMKGAHNDYLFGIVALEFKIQNVNVANSSTALLYSSFIINGTGGIFARSSENDPSIDDISEEIHRSDLNNLNLNANESHIFHYKGKIVEVSTVRDTYNLTCTVVTTSLEKTYFSEVISSGVVSVILFIIFFVLETLIVLCVVQSINQPLIDITKQMNHLISFKGLETPYKKHVTIFSEIKEMDENIQITQRGIFAFSKYVPHIIAKMIVSNKQEYGKIGMKLEPSMTVLYCGINNFATLSEKTETTAFIRIITEYYSSISQVIEAHCGIIDKFIEGTVMVFWNEKSFRCANHESRACKTAIECMEVIEDLNSKWKILMGIQLDISIGITCGEMLVGCLGSKSRMSFTVIGDECNIALRLQSLAQNFGSILVSGEIVDKVREEFIFHFVDLLKLRGKSNSTCIYNLVAFRNEASEYEKKMEKDLLLKEKLVVDQ</sequence>
<dbReference type="VEuPathDB" id="AmoebaDB:NAEGRDRAFT_52378"/>
<dbReference type="OMA" id="SFHESHE"/>
<organism evidence="4">
    <name type="scientific">Naegleria gruberi</name>
    <name type="common">Amoeba</name>
    <dbReference type="NCBI Taxonomy" id="5762"/>
    <lineage>
        <taxon>Eukaryota</taxon>
        <taxon>Discoba</taxon>
        <taxon>Heterolobosea</taxon>
        <taxon>Tetramitia</taxon>
        <taxon>Eutetramitia</taxon>
        <taxon>Vahlkampfiidae</taxon>
        <taxon>Naegleria</taxon>
    </lineage>
</organism>
<proteinExistence type="predicted"/>
<dbReference type="GeneID" id="8854157"/>
<evidence type="ECO:0000313" key="3">
    <source>
        <dbReference type="EMBL" id="EFC39528.1"/>
    </source>
</evidence>
<dbReference type="PANTHER" id="PTHR43081:SF1">
    <property type="entry name" value="ADENYLATE CYCLASE, TERMINAL-DIFFERENTIATION SPECIFIC"/>
    <property type="match status" value="1"/>
</dbReference>
<dbReference type="SMART" id="SM00044">
    <property type="entry name" value="CYCc"/>
    <property type="match status" value="1"/>
</dbReference>
<keyword evidence="4" id="KW-1185">Reference proteome</keyword>
<keyword evidence="1" id="KW-0472">Membrane</keyword>
<dbReference type="Pfam" id="PF00211">
    <property type="entry name" value="Guanylate_cyc"/>
    <property type="match status" value="1"/>
</dbReference>
<dbReference type="PROSITE" id="PS50125">
    <property type="entry name" value="GUANYLATE_CYCLASE_2"/>
    <property type="match status" value="1"/>
</dbReference>
<gene>
    <name evidence="3" type="ORF">NAEGRDRAFT_52378</name>
</gene>
<dbReference type="GO" id="GO:0035556">
    <property type="term" value="P:intracellular signal transduction"/>
    <property type="evidence" value="ECO:0007669"/>
    <property type="project" value="InterPro"/>
</dbReference>
<dbReference type="Gene3D" id="3.30.70.1230">
    <property type="entry name" value="Nucleotide cyclase"/>
    <property type="match status" value="1"/>
</dbReference>
<dbReference type="InterPro" id="IPR029787">
    <property type="entry name" value="Nucleotide_cyclase"/>
</dbReference>
<dbReference type="RefSeq" id="XP_002672272.1">
    <property type="nucleotide sequence ID" value="XM_002672226.1"/>
</dbReference>
<protein>
    <submittedName>
        <fullName evidence="3">Predicted protein</fullName>
    </submittedName>
</protein>
<dbReference type="InParanoid" id="D2VUL0"/>
<feature type="transmembrane region" description="Helical" evidence="1">
    <location>
        <begin position="430"/>
        <end position="452"/>
    </location>
</feature>
<evidence type="ECO:0000313" key="4">
    <source>
        <dbReference type="Proteomes" id="UP000006671"/>
    </source>
</evidence>
<feature type="transmembrane region" description="Helical" evidence="1">
    <location>
        <begin position="78"/>
        <end position="99"/>
    </location>
</feature>
<reference evidence="3 4" key="1">
    <citation type="journal article" date="2010" name="Cell">
        <title>The genome of Naegleria gruberi illuminates early eukaryotic versatility.</title>
        <authorList>
            <person name="Fritz-Laylin L.K."/>
            <person name="Prochnik S.E."/>
            <person name="Ginger M.L."/>
            <person name="Dacks J.B."/>
            <person name="Carpenter M.L."/>
            <person name="Field M.C."/>
            <person name="Kuo A."/>
            <person name="Paredez A."/>
            <person name="Chapman J."/>
            <person name="Pham J."/>
            <person name="Shu S."/>
            <person name="Neupane R."/>
            <person name="Cipriano M."/>
            <person name="Mancuso J."/>
            <person name="Tu H."/>
            <person name="Salamov A."/>
            <person name="Lindquist E."/>
            <person name="Shapiro H."/>
            <person name="Lucas S."/>
            <person name="Grigoriev I.V."/>
            <person name="Cande W.Z."/>
            <person name="Fulton C."/>
            <person name="Rokhsar D.S."/>
            <person name="Dawson S.C."/>
        </authorList>
    </citation>
    <scope>NUCLEOTIDE SEQUENCE [LARGE SCALE GENOMIC DNA]</scope>
    <source>
        <strain evidence="3 4">NEG-M</strain>
    </source>
</reference>
<name>D2VUL0_NAEGR</name>
<dbReference type="GO" id="GO:0009190">
    <property type="term" value="P:cyclic nucleotide biosynthetic process"/>
    <property type="evidence" value="ECO:0007669"/>
    <property type="project" value="InterPro"/>
</dbReference>
<evidence type="ECO:0000259" key="2">
    <source>
        <dbReference type="PROSITE" id="PS50125"/>
    </source>
</evidence>
<dbReference type="EMBL" id="GG738899">
    <property type="protein sequence ID" value="EFC39528.1"/>
    <property type="molecule type" value="Genomic_DNA"/>
</dbReference>
<evidence type="ECO:0000256" key="1">
    <source>
        <dbReference type="SAM" id="Phobius"/>
    </source>
</evidence>
<dbReference type="PANTHER" id="PTHR43081">
    <property type="entry name" value="ADENYLATE CYCLASE, TERMINAL-DIFFERENTIATION SPECIFIC-RELATED"/>
    <property type="match status" value="1"/>
</dbReference>
<keyword evidence="1" id="KW-1133">Transmembrane helix</keyword>
<dbReference type="Proteomes" id="UP000006671">
    <property type="component" value="Unassembled WGS sequence"/>
</dbReference>
<dbReference type="InterPro" id="IPR001054">
    <property type="entry name" value="A/G_cyclase"/>
</dbReference>
<feature type="domain" description="Guanylate cyclase" evidence="2">
    <location>
        <begin position="537"/>
        <end position="670"/>
    </location>
</feature>
<dbReference type="CDD" id="cd07302">
    <property type="entry name" value="CHD"/>
    <property type="match status" value="1"/>
</dbReference>